<protein>
    <submittedName>
        <fullName evidence="1">Uncharacterized protein</fullName>
    </submittedName>
</protein>
<organism evidence="1">
    <name type="scientific">marine metagenome</name>
    <dbReference type="NCBI Taxonomy" id="408172"/>
    <lineage>
        <taxon>unclassified sequences</taxon>
        <taxon>metagenomes</taxon>
        <taxon>ecological metagenomes</taxon>
    </lineage>
</organism>
<evidence type="ECO:0000313" key="1">
    <source>
        <dbReference type="EMBL" id="SVD47046.1"/>
    </source>
</evidence>
<reference evidence="1" key="1">
    <citation type="submission" date="2018-05" db="EMBL/GenBank/DDBJ databases">
        <authorList>
            <person name="Lanie J.A."/>
            <person name="Ng W.-L."/>
            <person name="Kazmierczak K.M."/>
            <person name="Andrzejewski T.M."/>
            <person name="Davidsen T.M."/>
            <person name="Wayne K.J."/>
            <person name="Tettelin H."/>
            <person name="Glass J.I."/>
            <person name="Rusch D."/>
            <person name="Podicherti R."/>
            <person name="Tsui H.-C.T."/>
            <person name="Winkler M.E."/>
        </authorList>
    </citation>
    <scope>NUCLEOTIDE SEQUENCE</scope>
</reference>
<feature type="non-terminal residue" evidence="1">
    <location>
        <position position="109"/>
    </location>
</feature>
<gene>
    <name evidence="1" type="ORF">METZ01_LOCUS399900</name>
</gene>
<sequence>MIDILFVHSNASAKIYQGLAEKHAAIEPPIWASMLANSARSQGYDSQILDAEAERIDYIETAKRIGEYGSRIVCFVVYGQQPSASTQNMEGACLTASEFKNLHPDSFVV</sequence>
<proteinExistence type="predicted"/>
<dbReference type="AlphaFoldDB" id="A0A382VKH7"/>
<dbReference type="EMBL" id="UINC01152717">
    <property type="protein sequence ID" value="SVD47046.1"/>
    <property type="molecule type" value="Genomic_DNA"/>
</dbReference>
<name>A0A382VKH7_9ZZZZ</name>
<accession>A0A382VKH7</accession>